<feature type="compositionally biased region" description="Basic and acidic residues" evidence="1">
    <location>
        <begin position="169"/>
        <end position="187"/>
    </location>
</feature>
<feature type="compositionally biased region" description="Basic and acidic residues" evidence="1">
    <location>
        <begin position="118"/>
        <end position="128"/>
    </location>
</feature>
<dbReference type="Proteomes" id="UP001652741">
    <property type="component" value="Chromosome ssa05"/>
</dbReference>
<dbReference type="SMART" id="SM00225">
    <property type="entry name" value="BTB"/>
    <property type="match status" value="1"/>
</dbReference>
<evidence type="ECO:0000259" key="2">
    <source>
        <dbReference type="PROSITE" id="PS50097"/>
    </source>
</evidence>
<dbReference type="InterPro" id="IPR042915">
    <property type="entry name" value="BTBD18"/>
</dbReference>
<evidence type="ECO:0000256" key="1">
    <source>
        <dbReference type="SAM" id="MobiDB-lite"/>
    </source>
</evidence>
<dbReference type="GO" id="GO:0032968">
    <property type="term" value="P:positive regulation of transcription elongation by RNA polymerase II"/>
    <property type="evidence" value="ECO:0007669"/>
    <property type="project" value="InterPro"/>
</dbReference>
<feature type="compositionally biased region" description="Polar residues" evidence="1">
    <location>
        <begin position="131"/>
        <end position="141"/>
    </location>
</feature>
<dbReference type="PANTHER" id="PTHR47639">
    <property type="entry name" value="BTB/POZ DOMAIN-CONTAINING PROTEIN 18"/>
    <property type="match status" value="1"/>
</dbReference>
<name>A0A1S3RTC3_SALSA</name>
<dbReference type="PANTHER" id="PTHR47639:SF1">
    <property type="entry name" value="BTB_POZ DOMAIN-CONTAINING PROTEIN 18"/>
    <property type="match status" value="1"/>
</dbReference>
<sequence length="187" mass="20773">MWRYQRPGFEALVLAELQRQQRCRQFCDTVLRAEGVSVPAHSCILSALSPQLSCALSTSPAPPSGQSHLLDFQAFGACTLMRLVGLLYSGEMVGEGERQKVISAATRLGIQGLVEVGKRDDKKEREVEDVVQQSTRRTGPSSAEEKRLMEWVSQRDVGVQTDALQSSEARTERKMGGEQREEEKHSP</sequence>
<dbReference type="AlphaFoldDB" id="A0A1S3RTC3"/>
<dbReference type="PROSITE" id="PS50097">
    <property type="entry name" value="BTB"/>
    <property type="match status" value="1"/>
</dbReference>
<dbReference type="SUPFAM" id="SSF54695">
    <property type="entry name" value="POZ domain"/>
    <property type="match status" value="1"/>
</dbReference>
<feature type="region of interest" description="Disordered" evidence="1">
    <location>
        <begin position="118"/>
        <end position="187"/>
    </location>
</feature>
<evidence type="ECO:0000313" key="3">
    <source>
        <dbReference type="Proteomes" id="UP001652741"/>
    </source>
</evidence>
<accession>A0A1S3RTC3</accession>
<organism evidence="3 4">
    <name type="scientific">Salmo salar</name>
    <name type="common">Atlantic salmon</name>
    <dbReference type="NCBI Taxonomy" id="8030"/>
    <lineage>
        <taxon>Eukaryota</taxon>
        <taxon>Metazoa</taxon>
        <taxon>Chordata</taxon>
        <taxon>Craniata</taxon>
        <taxon>Vertebrata</taxon>
        <taxon>Euteleostomi</taxon>
        <taxon>Actinopterygii</taxon>
        <taxon>Neopterygii</taxon>
        <taxon>Teleostei</taxon>
        <taxon>Protacanthopterygii</taxon>
        <taxon>Salmoniformes</taxon>
        <taxon>Salmonidae</taxon>
        <taxon>Salmoninae</taxon>
        <taxon>Salmo</taxon>
    </lineage>
</organism>
<dbReference type="Pfam" id="PF00651">
    <property type="entry name" value="BTB"/>
    <property type="match status" value="1"/>
</dbReference>
<dbReference type="RefSeq" id="XP_014054984.1">
    <property type="nucleotide sequence ID" value="XM_014199509.2"/>
</dbReference>
<dbReference type="Gene3D" id="3.30.710.10">
    <property type="entry name" value="Potassium Channel Kv1.1, Chain A"/>
    <property type="match status" value="1"/>
</dbReference>
<dbReference type="InterPro" id="IPR000210">
    <property type="entry name" value="BTB/POZ_dom"/>
</dbReference>
<dbReference type="GeneID" id="106604653"/>
<reference evidence="4" key="1">
    <citation type="submission" date="2025-08" db="UniProtKB">
        <authorList>
            <consortium name="RefSeq"/>
        </authorList>
    </citation>
    <scope>IDENTIFICATION</scope>
</reference>
<protein>
    <submittedName>
        <fullName evidence="4">BTB/POZ domain-containing protein 18</fullName>
    </submittedName>
</protein>
<keyword evidence="3" id="KW-1185">Reference proteome</keyword>
<evidence type="ECO:0000313" key="4">
    <source>
        <dbReference type="RefSeq" id="XP_014054984.1"/>
    </source>
</evidence>
<feature type="domain" description="BTB" evidence="2">
    <location>
        <begin position="27"/>
        <end position="92"/>
    </location>
</feature>
<dbReference type="OrthoDB" id="8963596at2759"/>
<dbReference type="KEGG" id="sasa:106604653"/>
<proteinExistence type="predicted"/>
<gene>
    <name evidence="4" type="primary">LOC106604653</name>
</gene>
<dbReference type="InterPro" id="IPR011333">
    <property type="entry name" value="SKP1/BTB/POZ_sf"/>
</dbReference>